<feature type="transmembrane region" description="Helical" evidence="1">
    <location>
        <begin position="152"/>
        <end position="172"/>
    </location>
</feature>
<sequence>MRNFVKRVFMKAWGKELVPIIDIRSGAMHLVVGALLGAIAVILQSAGIFTGIGYLFSTMTTLPLALAGLLSLRIGVMTYSLTGLLLAILQPSELLIFLFTTGLLGLSLGTGIRYLKRSILVSVFSATCLTSGISILLYGFRFAVLGPSITSHFSSLIILGVFGFALLYGWIWKKISISAFNKVVSK</sequence>
<feature type="transmembrane region" description="Helical" evidence="1">
    <location>
        <begin position="119"/>
        <end position="140"/>
    </location>
</feature>
<feature type="transmembrane region" description="Helical" evidence="1">
    <location>
        <begin position="64"/>
        <end position="88"/>
    </location>
</feature>
<organism evidence="2 3">
    <name type="scientific">Oceanobacillus luteolus</name>
    <dbReference type="NCBI Taxonomy" id="1274358"/>
    <lineage>
        <taxon>Bacteria</taxon>
        <taxon>Bacillati</taxon>
        <taxon>Bacillota</taxon>
        <taxon>Bacilli</taxon>
        <taxon>Bacillales</taxon>
        <taxon>Bacillaceae</taxon>
        <taxon>Oceanobacillus</taxon>
    </lineage>
</organism>
<feature type="transmembrane region" description="Helical" evidence="1">
    <location>
        <begin position="34"/>
        <end position="57"/>
    </location>
</feature>
<keyword evidence="1" id="KW-0472">Membrane</keyword>
<reference evidence="3" key="1">
    <citation type="journal article" date="2019" name="Int. J. Syst. Evol. Microbiol.">
        <title>The Global Catalogue of Microorganisms (GCM) 10K type strain sequencing project: providing services to taxonomists for standard genome sequencing and annotation.</title>
        <authorList>
            <consortium name="The Broad Institute Genomics Platform"/>
            <consortium name="The Broad Institute Genome Sequencing Center for Infectious Disease"/>
            <person name="Wu L."/>
            <person name="Ma J."/>
        </authorList>
    </citation>
    <scope>NUCLEOTIDE SEQUENCE [LARGE SCALE GENOMIC DNA]</scope>
    <source>
        <strain evidence="3">CGMCC 1.12376</strain>
    </source>
</reference>
<protein>
    <submittedName>
        <fullName evidence="2">Uncharacterized protein</fullName>
    </submittedName>
</protein>
<evidence type="ECO:0000313" key="2">
    <source>
        <dbReference type="EMBL" id="MFD1609429.1"/>
    </source>
</evidence>
<proteinExistence type="predicted"/>
<accession>A0ABW4HUY9</accession>
<dbReference type="RefSeq" id="WP_251515515.1">
    <property type="nucleotide sequence ID" value="NZ_JAMBON010000025.1"/>
</dbReference>
<dbReference type="Proteomes" id="UP001597221">
    <property type="component" value="Unassembled WGS sequence"/>
</dbReference>
<dbReference type="EMBL" id="JBHUDE010000157">
    <property type="protein sequence ID" value="MFD1609429.1"/>
    <property type="molecule type" value="Genomic_DNA"/>
</dbReference>
<feature type="transmembrane region" description="Helical" evidence="1">
    <location>
        <begin position="94"/>
        <end position="112"/>
    </location>
</feature>
<name>A0ABW4HUY9_9BACI</name>
<keyword evidence="1" id="KW-0812">Transmembrane</keyword>
<keyword evidence="1" id="KW-1133">Transmembrane helix</keyword>
<evidence type="ECO:0000313" key="3">
    <source>
        <dbReference type="Proteomes" id="UP001597221"/>
    </source>
</evidence>
<keyword evidence="3" id="KW-1185">Reference proteome</keyword>
<gene>
    <name evidence="2" type="ORF">ACFSBH_17565</name>
</gene>
<comment type="caution">
    <text evidence="2">The sequence shown here is derived from an EMBL/GenBank/DDBJ whole genome shotgun (WGS) entry which is preliminary data.</text>
</comment>
<evidence type="ECO:0000256" key="1">
    <source>
        <dbReference type="SAM" id="Phobius"/>
    </source>
</evidence>